<name>A0ABX1P655_9CYAN</name>
<dbReference type="InterPro" id="IPR053146">
    <property type="entry name" value="QDO-like"/>
</dbReference>
<gene>
    <name evidence="2" type="ORF">DP116_08635</name>
</gene>
<dbReference type="PANTHER" id="PTHR36440:SF1">
    <property type="entry name" value="PUTATIVE (AFU_ORTHOLOGUE AFUA_8G07350)-RELATED"/>
    <property type="match status" value="1"/>
</dbReference>
<dbReference type="RefSeq" id="WP_169154790.1">
    <property type="nucleotide sequence ID" value="NZ_CAWPJE010000003.1"/>
</dbReference>
<dbReference type="InterPro" id="IPR013096">
    <property type="entry name" value="Cupin_2"/>
</dbReference>
<dbReference type="Proteomes" id="UP000718564">
    <property type="component" value="Unassembled WGS sequence"/>
</dbReference>
<dbReference type="Gene3D" id="2.60.120.10">
    <property type="entry name" value="Jelly Rolls"/>
    <property type="match status" value="1"/>
</dbReference>
<dbReference type="PANTHER" id="PTHR36440">
    <property type="entry name" value="PUTATIVE (AFU_ORTHOLOGUE AFUA_8G07350)-RELATED"/>
    <property type="match status" value="1"/>
</dbReference>
<reference evidence="2 3" key="1">
    <citation type="submission" date="2018-06" db="EMBL/GenBank/DDBJ databases">
        <title>Comparative genomics of Brasilonema spp. strains.</title>
        <authorList>
            <person name="Alvarenga D.O."/>
            <person name="Fiore M.F."/>
            <person name="Varani A.M."/>
        </authorList>
    </citation>
    <scope>NUCLEOTIDE SEQUENCE [LARGE SCALE GENOMIC DNA]</scope>
    <source>
        <strain evidence="2 3">SPC951</strain>
    </source>
</reference>
<evidence type="ECO:0000313" key="3">
    <source>
        <dbReference type="Proteomes" id="UP000718564"/>
    </source>
</evidence>
<comment type="caution">
    <text evidence="2">The sequence shown here is derived from an EMBL/GenBank/DDBJ whole genome shotgun (WGS) entry which is preliminary data.</text>
</comment>
<evidence type="ECO:0000313" key="2">
    <source>
        <dbReference type="EMBL" id="NMG19523.1"/>
    </source>
</evidence>
<feature type="domain" description="Cupin type-2" evidence="1">
    <location>
        <begin position="54"/>
        <end position="114"/>
    </location>
</feature>
<protein>
    <submittedName>
        <fullName evidence="2">Cupin domain-containing protein</fullName>
    </submittedName>
</protein>
<dbReference type="Pfam" id="PF07883">
    <property type="entry name" value="Cupin_2"/>
    <property type="match status" value="1"/>
</dbReference>
<dbReference type="InterPro" id="IPR014710">
    <property type="entry name" value="RmlC-like_jellyroll"/>
</dbReference>
<keyword evidence="3" id="KW-1185">Reference proteome</keyword>
<dbReference type="SUPFAM" id="SSF51182">
    <property type="entry name" value="RmlC-like cupins"/>
    <property type="match status" value="1"/>
</dbReference>
<evidence type="ECO:0000259" key="1">
    <source>
        <dbReference type="Pfam" id="PF07883"/>
    </source>
</evidence>
<proteinExistence type="predicted"/>
<sequence>MSEPISSGPSLTQALSLPPIIQSAESAPAYWFLDILWIVLVDGEQTDGRYSLMEQLMPEGVGPTPHVHPFNDEGFYVIDGAMEMRVGDQTVSAAKGTSVWIPRRTVHAFKVTSPTCRVLNSFAPAGMEQLIKSLARPADRRELPPKGLDTDPKKIAAFANNYWGMEIEFPVAQTTLSR</sequence>
<dbReference type="EMBL" id="QMEB01000048">
    <property type="protein sequence ID" value="NMG19523.1"/>
    <property type="molecule type" value="Genomic_DNA"/>
</dbReference>
<dbReference type="InterPro" id="IPR011051">
    <property type="entry name" value="RmlC_Cupin_sf"/>
</dbReference>
<organism evidence="2 3">
    <name type="scientific">Brasilonema bromeliae SPC951</name>
    <dbReference type="NCBI Taxonomy" id="385972"/>
    <lineage>
        <taxon>Bacteria</taxon>
        <taxon>Bacillati</taxon>
        <taxon>Cyanobacteriota</taxon>
        <taxon>Cyanophyceae</taxon>
        <taxon>Nostocales</taxon>
        <taxon>Scytonemataceae</taxon>
        <taxon>Brasilonema</taxon>
        <taxon>Bromeliae group (in: Brasilonema)</taxon>
    </lineage>
</organism>
<accession>A0ABX1P655</accession>